<feature type="region of interest" description="Disordered" evidence="1">
    <location>
        <begin position="630"/>
        <end position="714"/>
    </location>
</feature>
<feature type="compositionally biased region" description="Basic residues" evidence="1">
    <location>
        <begin position="865"/>
        <end position="876"/>
    </location>
</feature>
<feature type="region of interest" description="Disordered" evidence="1">
    <location>
        <begin position="54"/>
        <end position="123"/>
    </location>
</feature>
<name>A0A0C3Q3G1_9AGAM</name>
<feature type="region of interest" description="Disordered" evidence="1">
    <location>
        <begin position="821"/>
        <end position="876"/>
    </location>
</feature>
<evidence type="ECO:0000313" key="3">
    <source>
        <dbReference type="Proteomes" id="UP000054248"/>
    </source>
</evidence>
<proteinExistence type="predicted"/>
<sequence length="876" mass="95893">MTLADFIVWLHHFSDPEVPPENQFFFSAELRMAADAGAEIPTTVQAALKALPDSEDLNAKSAHKQRPQKGPTHTAAPNQVASKSRPTKSQGGQAVRASDSRKNAGKAKKQTQCPSDDSDESVEGEEIILPSSDELDDLSDVDLVAEARRGGRQSQRIKNKDKLKEQGSTGGGSISRQEDAVATAALGGSTGSGVVPGEGDAVATAVPGGSKAAVASRLEQQMQFLSSVSIMTPSRRQPSVFSFSPTLDRVDASTANRLVHSLVKAKLQLQNLPCPAFPCINKSTGLSAPKSVFDLLTLLLLLDHIFPNRPKIEHPPFRTTSMSVEAVDPTLVSAVSAQVWTPLNNPDLAIPMASTLNRICGQDVKYAKNTFETAVIFVRELLELLRRRNLLASERQVYMATRLFSILCRYIVFIGRHPSSARKVQPYINVIAEWGTVLVTVTYAIHTAQEIVPRHPRESLSGPLTQVTAVPALLSSFLDSLYQYIARCQYTLAHVVHGEFLFLDLSKPPCFSLSSPSNRWFCAVPNSEMETRLSKFFSTHLEEQPAVFCDMPIIGQMELLTVVCALHTWRAREMAEEEWFGWLESLRSSIIGHISSSDKGVVAEKEPASVLNNSQHKTFSYQNGQKQATLNAGDVSNGTPGHEAAVAQPQLPRLPTTTTGQVNAEGQDQPPTSPSPQPAKRKEPGPEDTNDAAPPLTDADDAMPDSSLGLQAGCWRPGDRAQVVINKKPRDVEFIKQDGALQMRDTETRKVLTDRHRNPKPLPEFCQHSLLYRLPPNAPQKSARFHLYSTDPPPPPDFNHPASWTPFLPSDEEIDAEKVRSQWETASSQGSSIKGTIIDNGVRRPTRQVKAPINPAGERVEVPGHFRRNAGKWKAT</sequence>
<accession>A0A0C3Q3G1</accession>
<reference evidence="3" key="2">
    <citation type="submission" date="2015-01" db="EMBL/GenBank/DDBJ databases">
        <title>Evolutionary Origins and Diversification of the Mycorrhizal Mutualists.</title>
        <authorList>
            <consortium name="DOE Joint Genome Institute"/>
            <consortium name="Mycorrhizal Genomics Consortium"/>
            <person name="Kohler A."/>
            <person name="Kuo A."/>
            <person name="Nagy L.G."/>
            <person name="Floudas D."/>
            <person name="Copeland A."/>
            <person name="Barry K.W."/>
            <person name="Cichocki N."/>
            <person name="Veneault-Fourrey C."/>
            <person name="LaButti K."/>
            <person name="Lindquist E.A."/>
            <person name="Lipzen A."/>
            <person name="Lundell T."/>
            <person name="Morin E."/>
            <person name="Murat C."/>
            <person name="Riley R."/>
            <person name="Ohm R."/>
            <person name="Sun H."/>
            <person name="Tunlid A."/>
            <person name="Henrissat B."/>
            <person name="Grigoriev I.V."/>
            <person name="Hibbett D.S."/>
            <person name="Martin F."/>
        </authorList>
    </citation>
    <scope>NUCLEOTIDE SEQUENCE [LARGE SCALE GENOMIC DNA]</scope>
    <source>
        <strain evidence="3">MUT 4182</strain>
    </source>
</reference>
<keyword evidence="3" id="KW-1185">Reference proteome</keyword>
<feature type="compositionally biased region" description="Polar residues" evidence="1">
    <location>
        <begin position="822"/>
        <end position="834"/>
    </location>
</feature>
<feature type="compositionally biased region" description="Polar residues" evidence="1">
    <location>
        <begin position="630"/>
        <end position="639"/>
    </location>
</feature>
<evidence type="ECO:0000313" key="2">
    <source>
        <dbReference type="EMBL" id="KIO17576.1"/>
    </source>
</evidence>
<protein>
    <submittedName>
        <fullName evidence="2">Uncharacterized protein</fullName>
    </submittedName>
</protein>
<dbReference type="HOGENOM" id="CLU_328235_0_0_1"/>
<dbReference type="AlphaFoldDB" id="A0A0C3Q3G1"/>
<dbReference type="Proteomes" id="UP000054248">
    <property type="component" value="Unassembled WGS sequence"/>
</dbReference>
<gene>
    <name evidence="2" type="ORF">M407DRAFT_32743</name>
</gene>
<organism evidence="2 3">
    <name type="scientific">Tulasnella calospora MUT 4182</name>
    <dbReference type="NCBI Taxonomy" id="1051891"/>
    <lineage>
        <taxon>Eukaryota</taxon>
        <taxon>Fungi</taxon>
        <taxon>Dikarya</taxon>
        <taxon>Basidiomycota</taxon>
        <taxon>Agaricomycotina</taxon>
        <taxon>Agaricomycetes</taxon>
        <taxon>Cantharellales</taxon>
        <taxon>Tulasnellaceae</taxon>
        <taxon>Tulasnella</taxon>
    </lineage>
</organism>
<feature type="compositionally biased region" description="Polar residues" evidence="1">
    <location>
        <begin position="75"/>
        <end position="92"/>
    </location>
</feature>
<dbReference type="EMBL" id="KN823366">
    <property type="protein sequence ID" value="KIO17576.1"/>
    <property type="molecule type" value="Genomic_DNA"/>
</dbReference>
<evidence type="ECO:0000256" key="1">
    <source>
        <dbReference type="SAM" id="MobiDB-lite"/>
    </source>
</evidence>
<feature type="region of interest" description="Disordered" evidence="1">
    <location>
        <begin position="147"/>
        <end position="177"/>
    </location>
</feature>
<reference evidence="2 3" key="1">
    <citation type="submission" date="2014-04" db="EMBL/GenBank/DDBJ databases">
        <authorList>
            <consortium name="DOE Joint Genome Institute"/>
            <person name="Kuo A."/>
            <person name="Girlanda M."/>
            <person name="Perotto S."/>
            <person name="Kohler A."/>
            <person name="Nagy L.G."/>
            <person name="Floudas D."/>
            <person name="Copeland A."/>
            <person name="Barry K.W."/>
            <person name="Cichocki N."/>
            <person name="Veneault-Fourrey C."/>
            <person name="LaButti K."/>
            <person name="Lindquist E.A."/>
            <person name="Lipzen A."/>
            <person name="Lundell T."/>
            <person name="Morin E."/>
            <person name="Murat C."/>
            <person name="Sun H."/>
            <person name="Tunlid A."/>
            <person name="Henrissat B."/>
            <person name="Grigoriev I.V."/>
            <person name="Hibbett D.S."/>
            <person name="Martin F."/>
            <person name="Nordberg H.P."/>
            <person name="Cantor M.N."/>
            <person name="Hua S.X."/>
        </authorList>
    </citation>
    <scope>NUCLEOTIDE SEQUENCE [LARGE SCALE GENOMIC DNA]</scope>
    <source>
        <strain evidence="2 3">MUT 4182</strain>
    </source>
</reference>